<dbReference type="PROSITE" id="PS51257">
    <property type="entry name" value="PROKAR_LIPOPROTEIN"/>
    <property type="match status" value="1"/>
</dbReference>
<sequence length="187" mass="21501">MGVKMKNYQRGDLAKEILKGLALGGFIIACFALPGLAQVFTLFKAKDARDRYRIKQAVSGLSKKKWVKMCQKGDNEIVEITEAGRRKVLEYNLDEMEIKIPKKWDGWWRIVMFDIPQTKKRARDAISFKIKKLGLYPIQKSVFVSPYPCKDEIDFIGEIFGVRKNIIYVRAKEIEGAPKLRSHFGIA</sequence>
<name>A0A1J4V6L0_9BACT</name>
<keyword evidence="1" id="KW-0812">Transmembrane</keyword>
<evidence type="ECO:0000259" key="2">
    <source>
        <dbReference type="Pfam" id="PF20803"/>
    </source>
</evidence>
<organism evidence="3 4">
    <name type="scientific">Candidatus Nomurabacteria bacterium CG1_02_47_685</name>
    <dbReference type="NCBI Taxonomy" id="1805282"/>
    <lineage>
        <taxon>Bacteria</taxon>
        <taxon>Candidatus Nomuraibacteriota</taxon>
    </lineage>
</organism>
<evidence type="ECO:0000256" key="1">
    <source>
        <dbReference type="SAM" id="Phobius"/>
    </source>
</evidence>
<proteinExistence type="predicted"/>
<evidence type="ECO:0000313" key="4">
    <source>
        <dbReference type="Proteomes" id="UP000183206"/>
    </source>
</evidence>
<evidence type="ECO:0000313" key="3">
    <source>
        <dbReference type="EMBL" id="OIO31656.1"/>
    </source>
</evidence>
<dbReference type="Gene3D" id="3.30.70.2650">
    <property type="match status" value="1"/>
</dbReference>
<gene>
    <name evidence="3" type="ORF">AUJ44_04175</name>
</gene>
<dbReference type="STRING" id="1805282.AUJ44_04175"/>
<accession>A0A1J4V6L0</accession>
<protein>
    <recommendedName>
        <fullName evidence="2">Transcriptional repressor PaaX-like central Cas2-like domain-containing protein</fullName>
    </recommendedName>
</protein>
<dbReference type="Pfam" id="PF20803">
    <property type="entry name" value="PaaX_M"/>
    <property type="match status" value="1"/>
</dbReference>
<dbReference type="Proteomes" id="UP000183206">
    <property type="component" value="Unassembled WGS sequence"/>
</dbReference>
<dbReference type="SUPFAM" id="SSF143430">
    <property type="entry name" value="TTP0101/SSO1404-like"/>
    <property type="match status" value="1"/>
</dbReference>
<dbReference type="EMBL" id="MNVO01000059">
    <property type="protein sequence ID" value="OIO31656.1"/>
    <property type="molecule type" value="Genomic_DNA"/>
</dbReference>
<feature type="transmembrane region" description="Helical" evidence="1">
    <location>
        <begin position="20"/>
        <end position="43"/>
    </location>
</feature>
<dbReference type="AlphaFoldDB" id="A0A1J4V6L0"/>
<feature type="domain" description="Transcriptional repressor PaaX-like central Cas2-like" evidence="2">
    <location>
        <begin position="102"/>
        <end position="177"/>
    </location>
</feature>
<comment type="caution">
    <text evidence="3">The sequence shown here is derived from an EMBL/GenBank/DDBJ whole genome shotgun (WGS) entry which is preliminary data.</text>
</comment>
<reference evidence="3 4" key="1">
    <citation type="journal article" date="2016" name="Environ. Microbiol.">
        <title>Genomic resolution of a cold subsurface aquifer community provides metabolic insights for novel microbes adapted to high CO concentrations.</title>
        <authorList>
            <person name="Probst A.J."/>
            <person name="Castelle C.J."/>
            <person name="Singh A."/>
            <person name="Brown C.T."/>
            <person name="Anantharaman K."/>
            <person name="Sharon I."/>
            <person name="Hug L.A."/>
            <person name="Burstein D."/>
            <person name="Emerson J.B."/>
            <person name="Thomas B.C."/>
            <person name="Banfield J.F."/>
        </authorList>
    </citation>
    <scope>NUCLEOTIDE SEQUENCE [LARGE SCALE GENOMIC DNA]</scope>
    <source>
        <strain evidence="3">CG1_02_47_685</strain>
    </source>
</reference>
<dbReference type="InterPro" id="IPR048846">
    <property type="entry name" value="PaaX-like_central"/>
</dbReference>
<keyword evidence="1" id="KW-0472">Membrane</keyword>
<keyword evidence="1" id="KW-1133">Transmembrane helix</keyword>